<dbReference type="Pfam" id="PF01730">
    <property type="entry name" value="UreF"/>
    <property type="match status" value="1"/>
</dbReference>
<dbReference type="OrthoDB" id="9798772at2"/>
<gene>
    <name evidence="3" type="primary">ureF</name>
    <name evidence="4" type="ordered locus">TKWG_07860</name>
</gene>
<dbReference type="STRING" id="1036672.TKWG_07860"/>
<dbReference type="HOGENOM" id="CLU_049215_3_0_4"/>
<reference evidence="4 5" key="1">
    <citation type="journal article" date="2011" name="J. Bacteriol.">
        <title>Whole-genome shotgun sequencing of the sulfur-oxidizing chemoautotroph Tetrathiobacter kashmirensis.</title>
        <authorList>
            <person name="Ghosh W."/>
            <person name="George A."/>
            <person name="Agarwal A."/>
            <person name="Raj P."/>
            <person name="Alam M."/>
            <person name="Pyne P."/>
            <person name="Das Gupta S.K."/>
        </authorList>
    </citation>
    <scope>NUCLEOTIDE SEQUENCE [LARGE SCALE GENOMIC DNA]</scope>
    <source>
        <strain evidence="4 5">WT001</strain>
    </source>
</reference>
<name>I3UAE5_ADVKW</name>
<dbReference type="GO" id="GO:0005737">
    <property type="term" value="C:cytoplasm"/>
    <property type="evidence" value="ECO:0007669"/>
    <property type="project" value="UniProtKB-SubCell"/>
</dbReference>
<dbReference type="GO" id="GO:0016151">
    <property type="term" value="F:nickel cation binding"/>
    <property type="evidence" value="ECO:0007669"/>
    <property type="project" value="UniProtKB-UniRule"/>
</dbReference>
<accession>I3UAE5</accession>
<keyword evidence="5" id="KW-1185">Reference proteome</keyword>
<organism evidence="4 5">
    <name type="scientific">Advenella kashmirensis (strain DSM 17095 / LMG 22695 / WT001)</name>
    <name type="common">Tetrathiobacter kashmirensis</name>
    <dbReference type="NCBI Taxonomy" id="1036672"/>
    <lineage>
        <taxon>Bacteria</taxon>
        <taxon>Pseudomonadati</taxon>
        <taxon>Pseudomonadota</taxon>
        <taxon>Betaproteobacteria</taxon>
        <taxon>Burkholderiales</taxon>
        <taxon>Alcaligenaceae</taxon>
    </lineage>
</organism>
<dbReference type="HAMAP" id="MF_01385">
    <property type="entry name" value="UreF"/>
    <property type="match status" value="1"/>
</dbReference>
<keyword evidence="2 3" id="KW-0143">Chaperone</keyword>
<dbReference type="PANTHER" id="PTHR33620:SF1">
    <property type="entry name" value="UREASE ACCESSORY PROTEIN F"/>
    <property type="match status" value="1"/>
</dbReference>
<comment type="subcellular location">
    <subcellularLocation>
        <location evidence="3">Cytoplasm</location>
    </subcellularLocation>
</comment>
<dbReference type="PIRSF" id="PIRSF009467">
    <property type="entry name" value="Ureas_acces_UreF"/>
    <property type="match status" value="1"/>
</dbReference>
<evidence type="ECO:0000313" key="4">
    <source>
        <dbReference type="EMBL" id="AFK61983.1"/>
    </source>
</evidence>
<sequence>MAHSAALLLLADGRLPAGGYAHSGGLEPTVHIHGLTDVAGLEGFLEGRAATAGLVAASFAAAACRAAQMGQHALLCELDRQLDVRTPSKATRAVSRALGRQLLRAVTSIRSVDVPAQSRRDMHQPVVYGMAAAAFGLAPKEAALIVLHESVAGPAAAAVKVLSVDPFAVQAALARLTDLLDTLAQQAAEHADTPPDDLPALGTPLLDLAAEHHRNWGVRLFAS</sequence>
<dbReference type="Proteomes" id="UP000005267">
    <property type="component" value="Chromosome"/>
</dbReference>
<dbReference type="InterPro" id="IPR038277">
    <property type="entry name" value="UreF_sf"/>
</dbReference>
<dbReference type="EMBL" id="CP003555">
    <property type="protein sequence ID" value="AFK61983.1"/>
    <property type="molecule type" value="Genomic_DNA"/>
</dbReference>
<dbReference type="AlphaFoldDB" id="I3UAE5"/>
<protein>
    <recommendedName>
        <fullName evidence="3">Urease accessory protein UreF</fullName>
    </recommendedName>
</protein>
<dbReference type="Gene3D" id="1.10.4190.10">
    <property type="entry name" value="Urease accessory protein UreF"/>
    <property type="match status" value="1"/>
</dbReference>
<dbReference type="InterPro" id="IPR002639">
    <property type="entry name" value="UreF"/>
</dbReference>
<proteinExistence type="inferred from homology"/>
<evidence type="ECO:0000256" key="3">
    <source>
        <dbReference type="HAMAP-Rule" id="MF_01385"/>
    </source>
</evidence>
<comment type="subunit">
    <text evidence="3">UreD, UreF and UreG form a complex that acts as a GTP-hydrolysis-dependent molecular chaperone, activating the urease apoprotein by helping to assemble the nickel containing metallocenter of UreC. The UreE protein probably delivers the nickel.</text>
</comment>
<comment type="function">
    <text evidence="3">Required for maturation of urease via the functional incorporation of the urease nickel metallocenter.</text>
</comment>
<evidence type="ECO:0000313" key="5">
    <source>
        <dbReference type="Proteomes" id="UP000005267"/>
    </source>
</evidence>
<keyword evidence="1 3" id="KW-0996">Nickel insertion</keyword>
<dbReference type="PANTHER" id="PTHR33620">
    <property type="entry name" value="UREASE ACCESSORY PROTEIN F"/>
    <property type="match status" value="1"/>
</dbReference>
<reference evidence="5" key="2">
    <citation type="journal article" date="2013" name="PLoS ONE">
        <title>Genome implosion elicits host-confinement in Alcaligenaceae: evidence from the comparative genomics of Tetrathiobacter kashmirensis, a pathogen in the making.</title>
        <authorList>
            <person name="Ghosh W."/>
            <person name="Alam M."/>
            <person name="Roy C."/>
            <person name="Pyne P."/>
            <person name="George A."/>
            <person name="Chakraborty R."/>
            <person name="Majumder S."/>
            <person name="Agarwal A."/>
            <person name="Chakraborty S."/>
            <person name="Majumdar S."/>
            <person name="Gupta S.K."/>
        </authorList>
    </citation>
    <scope>NUCLEOTIDE SEQUENCE [LARGE SCALE GENOMIC DNA]</scope>
    <source>
        <strain evidence="5">WT001</strain>
    </source>
</reference>
<evidence type="ECO:0000256" key="2">
    <source>
        <dbReference type="ARBA" id="ARBA00023186"/>
    </source>
</evidence>
<dbReference type="RefSeq" id="WP_014750074.1">
    <property type="nucleotide sequence ID" value="NC_017964.1"/>
</dbReference>
<comment type="similarity">
    <text evidence="3">Belongs to the UreF family.</text>
</comment>
<dbReference type="KEGG" id="aka:TKWG_07860"/>
<keyword evidence="3" id="KW-0963">Cytoplasm</keyword>
<evidence type="ECO:0000256" key="1">
    <source>
        <dbReference type="ARBA" id="ARBA00022988"/>
    </source>
</evidence>